<accession>A0A4Q2D3K4</accession>
<feature type="signal peptide" evidence="6">
    <location>
        <begin position="1"/>
        <end position="20"/>
    </location>
</feature>
<dbReference type="Proteomes" id="UP000290288">
    <property type="component" value="Unassembled WGS sequence"/>
</dbReference>
<feature type="chain" id="PRO_5021039441" description="Hydrophobin" evidence="6">
    <location>
        <begin position="21"/>
        <end position="120"/>
    </location>
</feature>
<dbReference type="Pfam" id="PF01185">
    <property type="entry name" value="Hydrophobin"/>
    <property type="match status" value="1"/>
</dbReference>
<dbReference type="OrthoDB" id="4225815at2759"/>
<evidence type="ECO:0000313" key="8">
    <source>
        <dbReference type="Proteomes" id="UP000290288"/>
    </source>
</evidence>
<dbReference type="STRING" id="2316362.A0A4Q2D3K4"/>
<keyword evidence="3 6" id="KW-0134">Cell wall</keyword>
<proteinExistence type="inferred from homology"/>
<keyword evidence="4 6" id="KW-0964">Secreted</keyword>
<evidence type="ECO:0000313" key="7">
    <source>
        <dbReference type="EMBL" id="RXW12944.1"/>
    </source>
</evidence>
<dbReference type="CDD" id="cd23507">
    <property type="entry name" value="hydrophobin_I"/>
    <property type="match status" value="1"/>
</dbReference>
<comment type="subcellular location">
    <subcellularLocation>
        <location evidence="1 6">Secreted</location>
        <location evidence="1 6">Cell wall</location>
    </subcellularLocation>
</comment>
<evidence type="ECO:0000256" key="5">
    <source>
        <dbReference type="ARBA" id="ARBA00023157"/>
    </source>
</evidence>
<keyword evidence="8" id="KW-1185">Reference proteome</keyword>
<evidence type="ECO:0000256" key="6">
    <source>
        <dbReference type="RuleBase" id="RU365009"/>
    </source>
</evidence>
<comment type="similarity">
    <text evidence="2 6">Belongs to the fungal hydrophobin family.</text>
</comment>
<protein>
    <recommendedName>
        <fullName evidence="6">Hydrophobin</fullName>
    </recommendedName>
</protein>
<name>A0A4Q2D3K4_9AGAR</name>
<evidence type="ECO:0000256" key="1">
    <source>
        <dbReference type="ARBA" id="ARBA00004191"/>
    </source>
</evidence>
<dbReference type="GO" id="GO:0009277">
    <property type="term" value="C:fungal-type cell wall"/>
    <property type="evidence" value="ECO:0007669"/>
    <property type="project" value="InterPro"/>
</dbReference>
<dbReference type="SMART" id="SM00075">
    <property type="entry name" value="HYDRO"/>
    <property type="match status" value="1"/>
</dbReference>
<dbReference type="GO" id="GO:0005199">
    <property type="term" value="F:structural constituent of cell wall"/>
    <property type="evidence" value="ECO:0007669"/>
    <property type="project" value="InterPro"/>
</dbReference>
<dbReference type="EMBL" id="SDEE01001067">
    <property type="protein sequence ID" value="RXW12944.1"/>
    <property type="molecule type" value="Genomic_DNA"/>
</dbReference>
<dbReference type="InterPro" id="IPR001338">
    <property type="entry name" value="Class_I_Hydrophobin"/>
</dbReference>
<comment type="caution">
    <text evidence="7">The sequence shown here is derived from an EMBL/GenBank/DDBJ whole genome shotgun (WGS) entry which is preliminary data.</text>
</comment>
<evidence type="ECO:0000256" key="4">
    <source>
        <dbReference type="ARBA" id="ARBA00022525"/>
    </source>
</evidence>
<sequence length="120" mass="12192">MLARIFSLVAASSLFLLAAAAPGGKGNGGHNEVSQCNNGEVYCCEQNQEAESVDKRTSLILELVGVDASNLQGLVGSNCSPITAVGVGSGASCSIQQVCCQNNYNNGLVVVGCSPIDISI</sequence>
<dbReference type="AlphaFoldDB" id="A0A4Q2D3K4"/>
<evidence type="ECO:0000256" key="2">
    <source>
        <dbReference type="ARBA" id="ARBA00010446"/>
    </source>
</evidence>
<reference evidence="7 8" key="1">
    <citation type="submission" date="2019-01" db="EMBL/GenBank/DDBJ databases">
        <title>Draft genome sequence of Psathyrella aberdarensis IHI B618.</title>
        <authorList>
            <person name="Buettner E."/>
            <person name="Kellner H."/>
        </authorList>
    </citation>
    <scope>NUCLEOTIDE SEQUENCE [LARGE SCALE GENOMIC DNA]</scope>
    <source>
        <strain evidence="7 8">IHI B618</strain>
    </source>
</reference>
<keyword evidence="6" id="KW-0732">Signal</keyword>
<keyword evidence="5 6" id="KW-1015">Disulfide bond</keyword>
<gene>
    <name evidence="7" type="ORF">EST38_g12911</name>
</gene>
<evidence type="ECO:0000256" key="3">
    <source>
        <dbReference type="ARBA" id="ARBA00022512"/>
    </source>
</evidence>
<organism evidence="7 8">
    <name type="scientific">Candolleomyces aberdarensis</name>
    <dbReference type="NCBI Taxonomy" id="2316362"/>
    <lineage>
        <taxon>Eukaryota</taxon>
        <taxon>Fungi</taxon>
        <taxon>Dikarya</taxon>
        <taxon>Basidiomycota</taxon>
        <taxon>Agaricomycotina</taxon>
        <taxon>Agaricomycetes</taxon>
        <taxon>Agaricomycetidae</taxon>
        <taxon>Agaricales</taxon>
        <taxon>Agaricineae</taxon>
        <taxon>Psathyrellaceae</taxon>
        <taxon>Candolleomyces</taxon>
    </lineage>
</organism>